<organism evidence="1 2">
    <name type="scientific">Panagrolaimus davidi</name>
    <dbReference type="NCBI Taxonomy" id="227884"/>
    <lineage>
        <taxon>Eukaryota</taxon>
        <taxon>Metazoa</taxon>
        <taxon>Ecdysozoa</taxon>
        <taxon>Nematoda</taxon>
        <taxon>Chromadorea</taxon>
        <taxon>Rhabditida</taxon>
        <taxon>Tylenchina</taxon>
        <taxon>Panagrolaimomorpha</taxon>
        <taxon>Panagrolaimoidea</taxon>
        <taxon>Panagrolaimidae</taxon>
        <taxon>Panagrolaimus</taxon>
    </lineage>
</organism>
<evidence type="ECO:0000313" key="1">
    <source>
        <dbReference type="Proteomes" id="UP000887578"/>
    </source>
</evidence>
<sequence>MRYNENVFTSCKIVAEAGNWLIRNESGEAEEIPQLAKLKKRKVSIVETSSNNSSSTTVPTIKRVCELLIDKVGELSKAVEIITHKAETTELDFFKKHITELKGKKNSREPDRMMVEDSITETDGADQDIINISKQAFNELLTINRQELGSFPDIFANNAERDKMITAASPLLHDLCRAGKYGP</sequence>
<keyword evidence="1" id="KW-1185">Reference proteome</keyword>
<proteinExistence type="predicted"/>
<dbReference type="Proteomes" id="UP000887578">
    <property type="component" value="Unplaced"/>
</dbReference>
<dbReference type="AlphaFoldDB" id="A0A914PBV9"/>
<dbReference type="WBParaSite" id="PDA_v2.g1507.t1">
    <property type="protein sequence ID" value="PDA_v2.g1507.t1"/>
    <property type="gene ID" value="PDA_v2.g1507"/>
</dbReference>
<protein>
    <submittedName>
        <fullName evidence="2">Uncharacterized protein</fullName>
    </submittedName>
</protein>
<accession>A0A914PBV9</accession>
<name>A0A914PBV9_9BILA</name>
<reference evidence="2" key="1">
    <citation type="submission" date="2022-11" db="UniProtKB">
        <authorList>
            <consortium name="WormBaseParasite"/>
        </authorList>
    </citation>
    <scope>IDENTIFICATION</scope>
</reference>
<evidence type="ECO:0000313" key="2">
    <source>
        <dbReference type="WBParaSite" id="PDA_v2.g1507.t1"/>
    </source>
</evidence>